<keyword evidence="3" id="KW-1185">Reference proteome</keyword>
<dbReference type="KEGG" id="bar:GBAA_5345"/>
<keyword evidence="1" id="KW-1133">Transmembrane helix</keyword>
<feature type="transmembrane region" description="Helical" evidence="1">
    <location>
        <begin position="49"/>
        <end position="74"/>
    </location>
</feature>
<dbReference type="Proteomes" id="UP000000594">
    <property type="component" value="Chromosome"/>
</dbReference>
<dbReference type="EMBL" id="AE017334">
    <property type="protein sequence ID" value="AAT34478.1"/>
    <property type="molecule type" value="Genomic_DNA"/>
</dbReference>
<accession>Q6HR32</accession>
<dbReference type="AlphaFoldDB" id="A0A6L8PG40"/>
<sequence length="209" mass="24283">MTFESKYLIRWGIPGWVSILWIAYAVLLLKGINPIEADLSQMSKGLGLLVSLAAVGVPLGYVMHQVYFGIAWVMNQWRNFDEIKSIIEKKYPKKGGWGKDKNDDYFHCEFVWHMVLLKQDSETRTYIEGRYRHLLGTTHALGSLFISSSIALLTTAFIVLTHLSSFMNNYYFWIGLAIQLAVFFASMVNYKYYSENVRMFQLKMLKKYI</sequence>
<accession>A0A6L8PG40</accession>
<accession>Q6KKF0</accession>
<keyword evidence="1" id="KW-0812">Transmembrane</keyword>
<protein>
    <submittedName>
        <fullName evidence="2">Uncharacterized protein</fullName>
    </submittedName>
</protein>
<dbReference type="OMA" id="WHATMAD"/>
<dbReference type="PATRIC" id="fig|1392.230.peg.5262"/>
<evidence type="ECO:0000313" key="3">
    <source>
        <dbReference type="Proteomes" id="UP000000594"/>
    </source>
</evidence>
<accession>Q81X97</accession>
<feature type="transmembrane region" description="Helical" evidence="1">
    <location>
        <begin position="7"/>
        <end position="29"/>
    </location>
</feature>
<accession>E9QZW5</accession>
<gene>
    <name evidence="2" type="ordered locus">GBAA_5345</name>
</gene>
<organism evidence="2 3">
    <name type="scientific">Bacillus anthracis</name>
    <name type="common">anthrax bacterium</name>
    <dbReference type="NCBI Taxonomy" id="1392"/>
    <lineage>
        <taxon>Bacteria</taxon>
        <taxon>Bacillati</taxon>
        <taxon>Bacillota</taxon>
        <taxon>Bacilli</taxon>
        <taxon>Bacillales</taxon>
        <taxon>Bacillaceae</taxon>
        <taxon>Bacillus</taxon>
        <taxon>Bacillus cereus group</taxon>
    </lineage>
</organism>
<proteinExistence type="predicted"/>
<accession>E9QZW4</accession>
<accession>A0A0F7R9W8</accession>
<feature type="transmembrane region" description="Helical" evidence="1">
    <location>
        <begin position="140"/>
        <end position="164"/>
    </location>
</feature>
<feature type="transmembrane region" description="Helical" evidence="1">
    <location>
        <begin position="170"/>
        <end position="190"/>
    </location>
</feature>
<dbReference type="KEGG" id="banh:HYU01_26120"/>
<dbReference type="RefSeq" id="WP_000142503.1">
    <property type="nucleotide sequence ID" value="NZ_AP014833.1"/>
</dbReference>
<dbReference type="GeneID" id="45024949"/>
<name>A0A6L8PG40_BACAN</name>
<reference evidence="2 3" key="1">
    <citation type="journal article" date="2009" name="J. Bacteriol.">
        <title>The complete genome sequence of Bacillus anthracis Ames 'Ancestor'.</title>
        <authorList>
            <person name="Ravel J."/>
            <person name="Jiang L."/>
            <person name="Stanley S.T."/>
            <person name="Wilson M.R."/>
            <person name="Decker R.S."/>
            <person name="Read T.D."/>
            <person name="Worsham P."/>
            <person name="Keim P.S."/>
            <person name="Salzberg S.L."/>
            <person name="Fraser-Liggett C.M."/>
            <person name="Rasko D.A."/>
        </authorList>
    </citation>
    <scope>NUCLEOTIDE SEQUENCE [LARGE SCALE GENOMIC DNA]</scope>
    <source>
        <strain evidence="3">Ames ancestor</strain>
    </source>
</reference>
<evidence type="ECO:0000256" key="1">
    <source>
        <dbReference type="SAM" id="Phobius"/>
    </source>
</evidence>
<keyword evidence="1" id="KW-0472">Membrane</keyword>
<evidence type="ECO:0000313" key="2">
    <source>
        <dbReference type="EMBL" id="AAT34478.1"/>
    </source>
</evidence>
<dbReference type="OrthoDB" id="2736066at2"/>